<gene>
    <name evidence="2" type="ORF">HINF_LOCUS46256</name>
    <name evidence="1" type="ORF">HINF_LOCUS8427</name>
</gene>
<evidence type="ECO:0000313" key="2">
    <source>
        <dbReference type="EMBL" id="CAL6054839.1"/>
    </source>
</evidence>
<dbReference type="AlphaFoldDB" id="A0AA86NIS0"/>
<dbReference type="EMBL" id="CAXDID020000204">
    <property type="protein sequence ID" value="CAL6054839.1"/>
    <property type="molecule type" value="Genomic_DNA"/>
</dbReference>
<name>A0AA86NIS0_9EUKA</name>
<dbReference type="Proteomes" id="UP001642409">
    <property type="component" value="Unassembled WGS sequence"/>
</dbReference>
<evidence type="ECO:0000313" key="1">
    <source>
        <dbReference type="EMBL" id="CAI9920782.1"/>
    </source>
</evidence>
<protein>
    <submittedName>
        <fullName evidence="2">Hypothetical_protein</fullName>
    </submittedName>
</protein>
<organism evidence="1">
    <name type="scientific">Hexamita inflata</name>
    <dbReference type="NCBI Taxonomy" id="28002"/>
    <lineage>
        <taxon>Eukaryota</taxon>
        <taxon>Metamonada</taxon>
        <taxon>Diplomonadida</taxon>
        <taxon>Hexamitidae</taxon>
        <taxon>Hexamitinae</taxon>
        <taxon>Hexamita</taxon>
    </lineage>
</organism>
<proteinExistence type="predicted"/>
<accession>A0AA86NIS0</accession>
<evidence type="ECO:0000313" key="3">
    <source>
        <dbReference type="Proteomes" id="UP001642409"/>
    </source>
</evidence>
<comment type="caution">
    <text evidence="1">The sequence shown here is derived from an EMBL/GenBank/DDBJ whole genome shotgun (WGS) entry which is preliminary data.</text>
</comment>
<keyword evidence="3" id="KW-1185">Reference proteome</keyword>
<reference evidence="2 3" key="2">
    <citation type="submission" date="2024-07" db="EMBL/GenBank/DDBJ databases">
        <authorList>
            <person name="Akdeniz Z."/>
        </authorList>
    </citation>
    <scope>NUCLEOTIDE SEQUENCE [LARGE SCALE GENOMIC DNA]</scope>
</reference>
<dbReference type="EMBL" id="CATOUU010000204">
    <property type="protein sequence ID" value="CAI9920782.1"/>
    <property type="molecule type" value="Genomic_DNA"/>
</dbReference>
<reference evidence="1" key="1">
    <citation type="submission" date="2023-06" db="EMBL/GenBank/DDBJ databases">
        <authorList>
            <person name="Kurt Z."/>
        </authorList>
    </citation>
    <scope>NUCLEOTIDE SEQUENCE</scope>
</reference>
<sequence length="161" mass="19156">MSPIFKCKLLFPPTQKLLAHRLNLLQLRKNVKEIQVLTYLNFISFTTSKGLFLNYQQISCLTLLTQIYTILPQILFILHSTFTQHIWTRFIGLKLAYCFQNVLKQEFFKFQVLLCTVLVDYAYLVESQRSKERQNRLYSCVSWLVVGEKSEYIKCIDEHFQ</sequence>